<dbReference type="GO" id="GO:0004721">
    <property type="term" value="F:phosphoprotein phosphatase activity"/>
    <property type="evidence" value="ECO:0007669"/>
    <property type="project" value="TreeGrafter"/>
</dbReference>
<keyword evidence="8" id="KW-1133">Transmembrane helix</keyword>
<dbReference type="Pfam" id="PF02518">
    <property type="entry name" value="HATPase_c"/>
    <property type="match status" value="1"/>
</dbReference>
<dbReference type="InterPro" id="IPR050351">
    <property type="entry name" value="BphY/WalK/GraS-like"/>
</dbReference>
<comment type="caution">
    <text evidence="12">The sequence shown here is derived from an EMBL/GenBank/DDBJ whole genome shotgun (WGS) entry which is preliminary data.</text>
</comment>
<dbReference type="PATRIC" id="fig|1423750.3.peg.379"/>
<protein>
    <recommendedName>
        <fullName evidence="3">histidine kinase</fullName>
        <ecNumber evidence="3">2.7.13.3</ecNumber>
    </recommendedName>
</protein>
<dbReference type="GO" id="GO:0000155">
    <property type="term" value="F:phosphorelay sensor kinase activity"/>
    <property type="evidence" value="ECO:0007669"/>
    <property type="project" value="TreeGrafter"/>
</dbReference>
<proteinExistence type="predicted"/>
<keyword evidence="6" id="KW-0812">Transmembrane</keyword>
<dbReference type="InterPro" id="IPR005467">
    <property type="entry name" value="His_kinase_dom"/>
</dbReference>
<gene>
    <name evidence="12" type="ORF">FC89_GL000370</name>
</gene>
<evidence type="ECO:0000256" key="5">
    <source>
        <dbReference type="ARBA" id="ARBA00022679"/>
    </source>
</evidence>
<evidence type="ECO:0000256" key="3">
    <source>
        <dbReference type="ARBA" id="ARBA00012438"/>
    </source>
</evidence>
<organism evidence="12 13">
    <name type="scientific">Liquorilactobacillus ghanensis DSM 18630</name>
    <dbReference type="NCBI Taxonomy" id="1423750"/>
    <lineage>
        <taxon>Bacteria</taxon>
        <taxon>Bacillati</taxon>
        <taxon>Bacillota</taxon>
        <taxon>Bacilli</taxon>
        <taxon>Lactobacillales</taxon>
        <taxon>Lactobacillaceae</taxon>
        <taxon>Liquorilactobacillus</taxon>
    </lineage>
</organism>
<evidence type="ECO:0000313" key="13">
    <source>
        <dbReference type="Proteomes" id="UP000051451"/>
    </source>
</evidence>
<dbReference type="SMART" id="SM00387">
    <property type="entry name" value="HATPase_c"/>
    <property type="match status" value="1"/>
</dbReference>
<dbReference type="PROSITE" id="PS50109">
    <property type="entry name" value="HIS_KIN"/>
    <property type="match status" value="1"/>
</dbReference>
<evidence type="ECO:0000256" key="8">
    <source>
        <dbReference type="ARBA" id="ARBA00022989"/>
    </source>
</evidence>
<comment type="catalytic activity">
    <reaction evidence="1">
        <text>ATP + protein L-histidine = ADP + protein N-phospho-L-histidine.</text>
        <dbReference type="EC" id="2.7.13.3"/>
    </reaction>
</comment>
<dbReference type="PANTHER" id="PTHR45453">
    <property type="entry name" value="PHOSPHATE REGULON SENSOR PROTEIN PHOR"/>
    <property type="match status" value="1"/>
</dbReference>
<keyword evidence="5" id="KW-0808">Transferase</keyword>
<dbReference type="STRING" id="1423750.FC89_GL000370"/>
<keyword evidence="9" id="KW-0902">Two-component regulatory system</keyword>
<dbReference type="PRINTS" id="PR00344">
    <property type="entry name" value="BCTRLSENSOR"/>
</dbReference>
<evidence type="ECO:0000256" key="2">
    <source>
        <dbReference type="ARBA" id="ARBA00004651"/>
    </source>
</evidence>
<dbReference type="EC" id="2.7.13.3" evidence="3"/>
<evidence type="ECO:0000256" key="10">
    <source>
        <dbReference type="ARBA" id="ARBA00023136"/>
    </source>
</evidence>
<feature type="domain" description="Histidine kinase" evidence="11">
    <location>
        <begin position="117"/>
        <end position="318"/>
    </location>
</feature>
<dbReference type="AlphaFoldDB" id="A0A0R1VN89"/>
<evidence type="ECO:0000259" key="11">
    <source>
        <dbReference type="PROSITE" id="PS50109"/>
    </source>
</evidence>
<dbReference type="GO" id="GO:0005886">
    <property type="term" value="C:plasma membrane"/>
    <property type="evidence" value="ECO:0007669"/>
    <property type="project" value="UniProtKB-SubCell"/>
</dbReference>
<dbReference type="InterPro" id="IPR036890">
    <property type="entry name" value="HATPase_C_sf"/>
</dbReference>
<reference evidence="12 13" key="1">
    <citation type="journal article" date="2015" name="Genome Announc.">
        <title>Expanding the biotechnology potential of lactobacilli through comparative genomics of 213 strains and associated genera.</title>
        <authorList>
            <person name="Sun Z."/>
            <person name="Harris H.M."/>
            <person name="McCann A."/>
            <person name="Guo C."/>
            <person name="Argimon S."/>
            <person name="Zhang W."/>
            <person name="Yang X."/>
            <person name="Jeffery I.B."/>
            <person name="Cooney J.C."/>
            <person name="Kagawa T.F."/>
            <person name="Liu W."/>
            <person name="Song Y."/>
            <person name="Salvetti E."/>
            <person name="Wrobel A."/>
            <person name="Rasinkangas P."/>
            <person name="Parkhill J."/>
            <person name="Rea M.C."/>
            <person name="O'Sullivan O."/>
            <person name="Ritari J."/>
            <person name="Douillard F.P."/>
            <person name="Paul Ross R."/>
            <person name="Yang R."/>
            <person name="Briner A.E."/>
            <person name="Felis G.E."/>
            <person name="de Vos W.M."/>
            <person name="Barrangou R."/>
            <person name="Klaenhammer T.R."/>
            <person name="Caufield P.W."/>
            <person name="Cui Y."/>
            <person name="Zhang H."/>
            <person name="O'Toole P.W."/>
        </authorList>
    </citation>
    <scope>NUCLEOTIDE SEQUENCE [LARGE SCALE GENOMIC DNA]</scope>
    <source>
        <strain evidence="12 13">DSM 18630</strain>
    </source>
</reference>
<keyword evidence="10" id="KW-0472">Membrane</keyword>
<keyword evidence="7 12" id="KW-0418">Kinase</keyword>
<accession>A0A0R1VN89</accession>
<evidence type="ECO:0000256" key="1">
    <source>
        <dbReference type="ARBA" id="ARBA00000085"/>
    </source>
</evidence>
<evidence type="ECO:0000256" key="6">
    <source>
        <dbReference type="ARBA" id="ARBA00022692"/>
    </source>
</evidence>
<dbReference type="SUPFAM" id="SSF55874">
    <property type="entry name" value="ATPase domain of HSP90 chaperone/DNA topoisomerase II/histidine kinase"/>
    <property type="match status" value="1"/>
</dbReference>
<dbReference type="GO" id="GO:0016036">
    <property type="term" value="P:cellular response to phosphate starvation"/>
    <property type="evidence" value="ECO:0007669"/>
    <property type="project" value="TreeGrafter"/>
</dbReference>
<evidence type="ECO:0000256" key="9">
    <source>
        <dbReference type="ARBA" id="ARBA00023012"/>
    </source>
</evidence>
<evidence type="ECO:0000256" key="7">
    <source>
        <dbReference type="ARBA" id="ARBA00022777"/>
    </source>
</evidence>
<dbReference type="EMBL" id="AZGB01000009">
    <property type="protein sequence ID" value="KRM07058.1"/>
    <property type="molecule type" value="Genomic_DNA"/>
</dbReference>
<keyword evidence="4" id="KW-1003">Cell membrane</keyword>
<dbReference type="InterPro" id="IPR004358">
    <property type="entry name" value="Sig_transdc_His_kin-like_C"/>
</dbReference>
<name>A0A0R1VN89_9LACO</name>
<evidence type="ECO:0000313" key="12">
    <source>
        <dbReference type="EMBL" id="KRM07058.1"/>
    </source>
</evidence>
<evidence type="ECO:0000256" key="4">
    <source>
        <dbReference type="ARBA" id="ARBA00022475"/>
    </source>
</evidence>
<keyword evidence="13" id="KW-1185">Reference proteome</keyword>
<dbReference type="PANTHER" id="PTHR45453:SF2">
    <property type="entry name" value="HISTIDINE KINASE"/>
    <property type="match status" value="1"/>
</dbReference>
<dbReference type="InterPro" id="IPR003594">
    <property type="entry name" value="HATPase_dom"/>
</dbReference>
<dbReference type="Proteomes" id="UP000051451">
    <property type="component" value="Unassembled WGS sequence"/>
</dbReference>
<sequence>MRVILEQFSLIIAYALLLLLGWSLVKLHEPTKWLIFDLLRFSWPPLVFWLGWRVYRAYRSQRYLQEAQQNKQLPVKRPPTALAASYFQALRQNEQQQRQLHQQQQLQAAQRMDYLQLWSHEIKLPLTALKLAAENTTQVNSEEVVTQLGLIQNQLDLLLNYERLADFHHDLTFEEFSLRTLLEDLLKENAIFFIDKQLKPQINMNKEIKVVLDRKWLRFCLQQVIFNAIKYSSPKGKLLISWQTDTLLIQDFGCGINSADLPRVFEPGFTGENGRKQQAATGMGLYLVKQVTEKLGVKFKLESVAGQGTSAYFFFRQH</sequence>
<comment type="subcellular location">
    <subcellularLocation>
        <location evidence="2">Cell membrane</location>
        <topology evidence="2">Multi-pass membrane protein</topology>
    </subcellularLocation>
</comment>
<dbReference type="Gene3D" id="3.30.565.10">
    <property type="entry name" value="Histidine kinase-like ATPase, C-terminal domain"/>
    <property type="match status" value="1"/>
</dbReference>